<comment type="function">
    <text evidence="6">Together with LptD, is involved in the assembly of lipopolysaccharide (LPS) at the surface of the outer membrane. Required for the proper assembly of LptD. Binds LPS and may serve as the LPS recognition site at the outer membrane.</text>
</comment>
<proteinExistence type="inferred from homology"/>
<dbReference type="PROSITE" id="PS51257">
    <property type="entry name" value="PROKAR_LIPOPROTEIN"/>
    <property type="match status" value="1"/>
</dbReference>
<dbReference type="Pfam" id="PF04390">
    <property type="entry name" value="LptE"/>
    <property type="match status" value="1"/>
</dbReference>
<sequence length="159" mass="17980">MIKYFVLSALVIITSACGWQLRGIVVLPSSIQVMTLESQANNRFTQRLRMQLEFNGVTLANDGSANVRLQVEPILIERLILSVNSSGQAAEYELNAHLNARLIALEEDADISWELTGRRVFNNDVNSVIGTQAEEKTQRQELENDLIRKLMIRLQKVKL</sequence>
<dbReference type="HAMAP" id="MF_01186">
    <property type="entry name" value="LPS_assembly_LptE"/>
    <property type="match status" value="1"/>
</dbReference>
<organism evidence="7 8">
    <name type="scientific">Oleispira antarctica</name>
    <dbReference type="NCBI Taxonomy" id="188908"/>
    <lineage>
        <taxon>Bacteria</taxon>
        <taxon>Pseudomonadati</taxon>
        <taxon>Pseudomonadota</taxon>
        <taxon>Gammaproteobacteria</taxon>
        <taxon>Oceanospirillales</taxon>
        <taxon>Oceanospirillaceae</taxon>
        <taxon>Oleispira</taxon>
    </lineage>
</organism>
<evidence type="ECO:0000256" key="1">
    <source>
        <dbReference type="ARBA" id="ARBA00022729"/>
    </source>
</evidence>
<evidence type="ECO:0000256" key="3">
    <source>
        <dbReference type="ARBA" id="ARBA00023139"/>
    </source>
</evidence>
<keyword evidence="4 6" id="KW-0998">Cell outer membrane</keyword>
<dbReference type="PANTHER" id="PTHR38098">
    <property type="entry name" value="LPS-ASSEMBLY LIPOPROTEIN LPTE"/>
    <property type="match status" value="1"/>
</dbReference>
<dbReference type="EMBL" id="MABE01000325">
    <property type="protein sequence ID" value="OUS40498.1"/>
    <property type="molecule type" value="Genomic_DNA"/>
</dbReference>
<evidence type="ECO:0000313" key="7">
    <source>
        <dbReference type="EMBL" id="OUS40498.1"/>
    </source>
</evidence>
<dbReference type="InterPro" id="IPR007485">
    <property type="entry name" value="LPS_assembly_LptE"/>
</dbReference>
<evidence type="ECO:0000256" key="6">
    <source>
        <dbReference type="HAMAP-Rule" id="MF_01186"/>
    </source>
</evidence>
<comment type="subcellular location">
    <subcellularLocation>
        <location evidence="6">Cell outer membrane</location>
        <topology evidence="6">Lipid-anchor</topology>
    </subcellularLocation>
</comment>
<reference evidence="8" key="1">
    <citation type="journal article" date="2017" name="Proc. Natl. Acad. Sci. U.S.A.">
        <title>Simulation of Deepwater Horizon oil plume reveals substrate specialization within a complex community of hydrocarbon degraders.</title>
        <authorList>
            <person name="Hu P."/>
            <person name="Dubinsky E.A."/>
            <person name="Probst A.J."/>
            <person name="Wang J."/>
            <person name="Sieber C.M.K."/>
            <person name="Tom L.M."/>
            <person name="Gardinali P."/>
            <person name="Banfield J.F."/>
            <person name="Atlas R.M."/>
            <person name="Andersen G.L."/>
        </authorList>
    </citation>
    <scope>NUCLEOTIDE SEQUENCE [LARGE SCALE GENOMIC DNA]</scope>
</reference>
<dbReference type="GO" id="GO:0043165">
    <property type="term" value="P:Gram-negative-bacterium-type cell outer membrane assembly"/>
    <property type="evidence" value="ECO:0007669"/>
    <property type="project" value="UniProtKB-UniRule"/>
</dbReference>
<evidence type="ECO:0000256" key="2">
    <source>
        <dbReference type="ARBA" id="ARBA00023136"/>
    </source>
</evidence>
<keyword evidence="3 6" id="KW-0564">Palmitate</keyword>
<evidence type="ECO:0000256" key="5">
    <source>
        <dbReference type="ARBA" id="ARBA00023288"/>
    </source>
</evidence>
<dbReference type="Gene3D" id="3.30.160.150">
    <property type="entry name" value="Lipoprotein like domain"/>
    <property type="match status" value="1"/>
</dbReference>
<evidence type="ECO:0000256" key="4">
    <source>
        <dbReference type="ARBA" id="ARBA00023237"/>
    </source>
</evidence>
<name>A0A1Y5HT53_OLEAN</name>
<comment type="subunit">
    <text evidence="6">Component of the lipopolysaccharide transport and assembly complex. Interacts with LptD.</text>
</comment>
<dbReference type="Proteomes" id="UP000227088">
    <property type="component" value="Unassembled WGS sequence"/>
</dbReference>
<gene>
    <name evidence="6" type="primary">lptE</name>
    <name evidence="7" type="ORF">A9R00_05690</name>
</gene>
<comment type="caution">
    <text evidence="7">The sequence shown here is derived from an EMBL/GenBank/DDBJ whole genome shotgun (WGS) entry which is preliminary data.</text>
</comment>
<dbReference type="GO" id="GO:0009279">
    <property type="term" value="C:cell outer membrane"/>
    <property type="evidence" value="ECO:0007669"/>
    <property type="project" value="UniProtKB-SubCell"/>
</dbReference>
<keyword evidence="1 6" id="KW-0732">Signal</keyword>
<accession>A0A1Y5HT53</accession>
<keyword evidence="5 6" id="KW-0449">Lipoprotein</keyword>
<dbReference type="GO" id="GO:0001530">
    <property type="term" value="F:lipopolysaccharide binding"/>
    <property type="evidence" value="ECO:0007669"/>
    <property type="project" value="TreeGrafter"/>
</dbReference>
<dbReference type="AlphaFoldDB" id="A0A1Y5HT53"/>
<dbReference type="PANTHER" id="PTHR38098:SF1">
    <property type="entry name" value="LPS-ASSEMBLY LIPOPROTEIN LPTE"/>
    <property type="match status" value="1"/>
</dbReference>
<dbReference type="GO" id="GO:0015920">
    <property type="term" value="P:lipopolysaccharide transport"/>
    <property type="evidence" value="ECO:0007669"/>
    <property type="project" value="TreeGrafter"/>
</dbReference>
<evidence type="ECO:0000313" key="8">
    <source>
        <dbReference type="Proteomes" id="UP000227088"/>
    </source>
</evidence>
<keyword evidence="2 6" id="KW-0472">Membrane</keyword>
<comment type="similarity">
    <text evidence="6">Belongs to the LptE lipoprotein family.</text>
</comment>
<dbReference type="GO" id="GO:1990351">
    <property type="term" value="C:transporter complex"/>
    <property type="evidence" value="ECO:0007669"/>
    <property type="project" value="TreeGrafter"/>
</dbReference>
<protein>
    <recommendedName>
        <fullName evidence="6">LPS-assembly lipoprotein LptE</fullName>
    </recommendedName>
</protein>